<gene>
    <name evidence="2" type="ORF">BN980_GECA15s02496g</name>
</gene>
<dbReference type="STRING" id="1173061.A0A0J9XG36"/>
<feature type="domain" description="DUF8032" evidence="1">
    <location>
        <begin position="139"/>
        <end position="231"/>
    </location>
</feature>
<dbReference type="PANTHER" id="PTHR22949:SF0">
    <property type="entry name" value="RE27538P"/>
    <property type="match status" value="1"/>
</dbReference>
<sequence length="253" mass="28259">MPVSVAPGYPQPAFDYLKDVPLESVGIYYIYSWDNTQLYPQPSRLCPEYSSTLQTPETTVSANFHFWQKRQADLPSIEPASTPALLPATNTTAAEITHKSPLGSTVSTRGNSINGRKLPGPIPASATPITVHCDSEGVDWLTFTYTRARIHTTYCIRCDIANVSLHLLPSAFCAANSIYPRACVPPDQYAGNRQRYETECNAIGWCLAWINAELRGQRGLLQRAVDSWRNTNADPTMRSRRVRKILRKMRPVS</sequence>
<dbReference type="PANTHER" id="PTHR22949">
    <property type="entry name" value="WHITE COLLAR 2 PROTEIN WC2"/>
    <property type="match status" value="1"/>
</dbReference>
<protein>
    <recommendedName>
        <fullName evidence="1">DUF8032 domain-containing protein</fullName>
    </recommendedName>
</protein>
<dbReference type="AlphaFoldDB" id="A0A0J9XG36"/>
<evidence type="ECO:0000259" key="1">
    <source>
        <dbReference type="Pfam" id="PF26087"/>
    </source>
</evidence>
<dbReference type="InterPro" id="IPR058345">
    <property type="entry name" value="DUF8032"/>
</dbReference>
<dbReference type="OrthoDB" id="5599902at2759"/>
<dbReference type="Pfam" id="PF26087">
    <property type="entry name" value="DUF8032"/>
    <property type="match status" value="1"/>
</dbReference>
<dbReference type="EMBL" id="CCBN010000015">
    <property type="protein sequence ID" value="CDO56526.1"/>
    <property type="molecule type" value="Genomic_DNA"/>
</dbReference>
<comment type="caution">
    <text evidence="2">The sequence shown here is derived from an EMBL/GenBank/DDBJ whole genome shotgun (WGS) entry which is preliminary data.</text>
</comment>
<keyword evidence="3" id="KW-1185">Reference proteome</keyword>
<evidence type="ECO:0000313" key="3">
    <source>
        <dbReference type="Proteomes" id="UP000242525"/>
    </source>
</evidence>
<organism evidence="2 3">
    <name type="scientific">Geotrichum candidum</name>
    <name type="common">Oospora lactis</name>
    <name type="synonym">Dipodascus geotrichum</name>
    <dbReference type="NCBI Taxonomy" id="1173061"/>
    <lineage>
        <taxon>Eukaryota</taxon>
        <taxon>Fungi</taxon>
        <taxon>Dikarya</taxon>
        <taxon>Ascomycota</taxon>
        <taxon>Saccharomycotina</taxon>
        <taxon>Dipodascomycetes</taxon>
        <taxon>Dipodascales</taxon>
        <taxon>Dipodascaceae</taxon>
        <taxon>Geotrichum</taxon>
    </lineage>
</organism>
<proteinExistence type="predicted"/>
<evidence type="ECO:0000313" key="2">
    <source>
        <dbReference type="EMBL" id="CDO56526.1"/>
    </source>
</evidence>
<dbReference type="Proteomes" id="UP000242525">
    <property type="component" value="Unassembled WGS sequence"/>
</dbReference>
<accession>A0A0J9XG36</accession>
<reference evidence="2" key="1">
    <citation type="submission" date="2014-03" db="EMBL/GenBank/DDBJ databases">
        <authorList>
            <person name="Casaregola S."/>
        </authorList>
    </citation>
    <scope>NUCLEOTIDE SEQUENCE [LARGE SCALE GENOMIC DNA]</scope>
    <source>
        <strain evidence="2">CLIB 918</strain>
    </source>
</reference>
<name>A0A0J9XG36_GEOCN</name>